<keyword evidence="3" id="KW-1185">Reference proteome</keyword>
<gene>
    <name evidence="2" type="ORF">Q4Q39_13440</name>
</gene>
<keyword evidence="1" id="KW-0732">Signal</keyword>
<name>A0ABT8X368_9FLAO</name>
<dbReference type="EMBL" id="JAUOEM010000004">
    <property type="protein sequence ID" value="MDO5988410.1"/>
    <property type="molecule type" value="Genomic_DNA"/>
</dbReference>
<protein>
    <submittedName>
        <fullName evidence="2">Uncharacterized protein</fullName>
    </submittedName>
</protein>
<sequence length="53" mass="5647">MKTILYVFVFLLIGANFMSCTPQNTTDADVQGINIQDLPDCCGDGGNIPPPTS</sequence>
<feature type="signal peptide" evidence="1">
    <location>
        <begin position="1"/>
        <end position="20"/>
    </location>
</feature>
<proteinExistence type="predicted"/>
<evidence type="ECO:0000313" key="2">
    <source>
        <dbReference type="EMBL" id="MDO5988410.1"/>
    </source>
</evidence>
<feature type="chain" id="PRO_5047413884" evidence="1">
    <location>
        <begin position="21"/>
        <end position="53"/>
    </location>
</feature>
<organism evidence="2 3">
    <name type="scientific">Flavivirga amylovorans</name>
    <dbReference type="NCBI Taxonomy" id="870486"/>
    <lineage>
        <taxon>Bacteria</taxon>
        <taxon>Pseudomonadati</taxon>
        <taxon>Bacteroidota</taxon>
        <taxon>Flavobacteriia</taxon>
        <taxon>Flavobacteriales</taxon>
        <taxon>Flavobacteriaceae</taxon>
        <taxon>Flavivirga</taxon>
    </lineage>
</organism>
<dbReference type="Proteomes" id="UP001176891">
    <property type="component" value="Unassembled WGS sequence"/>
</dbReference>
<accession>A0ABT8X368</accession>
<reference evidence="2" key="1">
    <citation type="submission" date="2023-07" db="EMBL/GenBank/DDBJ databases">
        <title>Two novel species in the genus Flavivirga.</title>
        <authorList>
            <person name="Kwon K."/>
        </authorList>
    </citation>
    <scope>NUCLEOTIDE SEQUENCE</scope>
    <source>
        <strain evidence="2">KACC 14157</strain>
    </source>
</reference>
<dbReference type="RefSeq" id="WP_303283027.1">
    <property type="nucleotide sequence ID" value="NZ_BAABCZ010000009.1"/>
</dbReference>
<comment type="caution">
    <text evidence="2">The sequence shown here is derived from an EMBL/GenBank/DDBJ whole genome shotgun (WGS) entry which is preliminary data.</text>
</comment>
<evidence type="ECO:0000256" key="1">
    <source>
        <dbReference type="SAM" id="SignalP"/>
    </source>
</evidence>
<evidence type="ECO:0000313" key="3">
    <source>
        <dbReference type="Proteomes" id="UP001176891"/>
    </source>
</evidence>